<dbReference type="PANTHER" id="PTHR43798:SF33">
    <property type="entry name" value="HYDROLASE, PUTATIVE (AFU_ORTHOLOGUE AFUA_2G14860)-RELATED"/>
    <property type="match status" value="1"/>
</dbReference>
<gene>
    <name evidence="2" type="ordered locus">AMEC673_15750</name>
</gene>
<evidence type="ECO:0000313" key="2">
    <source>
        <dbReference type="EMBL" id="AFT75832.1"/>
    </source>
</evidence>
<sequence length="342" mass="38783">MYSYVKTALAYGIIFLFSWPSVVTAQEDLSFDMRLTTMPYPFEVNLFELASQGQQLEMAYMYLPPKKGKTVVTLFHGKNFNGAYWKTTAQLLQSHGFGVLIPDQIGFGKSSKPTQYQYSFATLANNTRQLLSSLGIEKSIIVGHSMGGMLATRFALLYPDTSEKLVLINPIGLENYLLYQSYTDIEKVYQSKLKKTPEMIVNYQTKNYYDGTWNDAFAQHAKFLQGWINGPDWTTLARVNALTYDMIFTQPVVEEFNALTLPTALILGTRDRTAPGRANKREGVSRELGRYDKLGGEVKLRNNNINVIELEGLGHLPHIEDFESFAPVFLKTIAFTHMEQKN</sequence>
<evidence type="ECO:0000313" key="3">
    <source>
        <dbReference type="Proteomes" id="UP000006296"/>
    </source>
</evidence>
<dbReference type="InterPro" id="IPR000073">
    <property type="entry name" value="AB_hydrolase_1"/>
</dbReference>
<dbReference type="KEGG" id="amg:AMEC673_15750"/>
<protein>
    <submittedName>
        <fullName evidence="2">Alpha/beta hydrolase fold protein</fullName>
    </submittedName>
</protein>
<dbReference type="EMBL" id="CP003844">
    <property type="protein sequence ID" value="AFT75832.1"/>
    <property type="molecule type" value="Genomic_DNA"/>
</dbReference>
<dbReference type="PANTHER" id="PTHR43798">
    <property type="entry name" value="MONOACYLGLYCEROL LIPASE"/>
    <property type="match status" value="1"/>
</dbReference>
<keyword evidence="2" id="KW-0378">Hydrolase</keyword>
<dbReference type="InterPro" id="IPR029058">
    <property type="entry name" value="AB_hydrolase_fold"/>
</dbReference>
<name>A0AB33A2G1_ALTME</name>
<dbReference type="AlphaFoldDB" id="A0AB33A2G1"/>
<feature type="domain" description="AB hydrolase-1" evidence="1">
    <location>
        <begin position="71"/>
        <end position="170"/>
    </location>
</feature>
<dbReference type="PRINTS" id="PR00111">
    <property type="entry name" value="ABHYDROLASE"/>
</dbReference>
<accession>A0AB33A2G1</accession>
<dbReference type="SUPFAM" id="SSF53474">
    <property type="entry name" value="alpha/beta-Hydrolases"/>
    <property type="match status" value="1"/>
</dbReference>
<reference evidence="3" key="1">
    <citation type="journal article" date="2012" name="Sci. Rep.">
        <title>Genomes of surface isolates of Alteromonas macleodii: the life of a widespread marine opportunistic copiotroph.</title>
        <authorList>
            <person name="Lopez-Perez M."/>
            <person name="Gonzaga A."/>
            <person name="Martin-Cuadrado A.B."/>
            <person name="Onyshchenko O."/>
            <person name="Ghavidel A."/>
            <person name="Ghai R."/>
            <person name="Rodriguez-Valera F."/>
        </authorList>
    </citation>
    <scope>NUCLEOTIDE SEQUENCE [LARGE SCALE GENOMIC DNA]</scope>
    <source>
        <strain evidence="3">English Channel 673</strain>
    </source>
</reference>
<dbReference type="Gene3D" id="3.40.50.1820">
    <property type="entry name" value="alpha/beta hydrolase"/>
    <property type="match status" value="1"/>
</dbReference>
<dbReference type="GO" id="GO:0016020">
    <property type="term" value="C:membrane"/>
    <property type="evidence" value="ECO:0007669"/>
    <property type="project" value="TreeGrafter"/>
</dbReference>
<dbReference type="Proteomes" id="UP000006296">
    <property type="component" value="Chromosome"/>
</dbReference>
<organism evidence="2 3">
    <name type="scientific">Alteromonas macleodii (strain English Channel 673)</name>
    <dbReference type="NCBI Taxonomy" id="1004788"/>
    <lineage>
        <taxon>Bacteria</taxon>
        <taxon>Pseudomonadati</taxon>
        <taxon>Pseudomonadota</taxon>
        <taxon>Gammaproteobacteria</taxon>
        <taxon>Alteromonadales</taxon>
        <taxon>Alteromonadaceae</taxon>
        <taxon>Alteromonas/Salinimonas group</taxon>
        <taxon>Alteromonas</taxon>
    </lineage>
</organism>
<dbReference type="RefSeq" id="WP_014977356.1">
    <property type="nucleotide sequence ID" value="NC_018678.1"/>
</dbReference>
<dbReference type="GO" id="GO:0046464">
    <property type="term" value="P:acylglycerol catabolic process"/>
    <property type="evidence" value="ECO:0007669"/>
    <property type="project" value="TreeGrafter"/>
</dbReference>
<evidence type="ECO:0000259" key="1">
    <source>
        <dbReference type="Pfam" id="PF00561"/>
    </source>
</evidence>
<dbReference type="InterPro" id="IPR050266">
    <property type="entry name" value="AB_hydrolase_sf"/>
</dbReference>
<proteinExistence type="predicted"/>
<dbReference type="Pfam" id="PF00561">
    <property type="entry name" value="Abhydrolase_1"/>
    <property type="match status" value="1"/>
</dbReference>
<dbReference type="GO" id="GO:0047372">
    <property type="term" value="F:monoacylglycerol lipase activity"/>
    <property type="evidence" value="ECO:0007669"/>
    <property type="project" value="TreeGrafter"/>
</dbReference>